<protein>
    <submittedName>
        <fullName evidence="1">Uncharacterized protein</fullName>
    </submittedName>
</protein>
<dbReference type="EnsemblPlants" id="KQL29525">
    <property type="protein sequence ID" value="KQL29525"/>
    <property type="gene ID" value="SETIT_020485mg"/>
</dbReference>
<evidence type="ECO:0000313" key="1">
    <source>
        <dbReference type="EnsemblPlants" id="KQL29525"/>
    </source>
</evidence>
<keyword evidence="2" id="KW-1185">Reference proteome</keyword>
<name>K3Z1R7_SETIT</name>
<dbReference type="InParanoid" id="K3Z1R7"/>
<proteinExistence type="predicted"/>
<dbReference type="HOGENOM" id="CLU_3225516_0_0_1"/>
<dbReference type="AlphaFoldDB" id="K3Z1R7"/>
<dbReference type="Proteomes" id="UP000004995">
    <property type="component" value="Unassembled WGS sequence"/>
</dbReference>
<evidence type="ECO:0000313" key="2">
    <source>
        <dbReference type="Proteomes" id="UP000004995"/>
    </source>
</evidence>
<reference evidence="1" key="2">
    <citation type="submission" date="2018-08" db="UniProtKB">
        <authorList>
            <consortium name="EnsemblPlants"/>
        </authorList>
    </citation>
    <scope>IDENTIFICATION</scope>
    <source>
        <strain evidence="1">Yugu1</strain>
    </source>
</reference>
<reference evidence="2" key="1">
    <citation type="journal article" date="2012" name="Nat. Biotechnol.">
        <title>Reference genome sequence of the model plant Setaria.</title>
        <authorList>
            <person name="Bennetzen J.L."/>
            <person name="Schmutz J."/>
            <person name="Wang H."/>
            <person name="Percifield R."/>
            <person name="Hawkins J."/>
            <person name="Pontaroli A.C."/>
            <person name="Estep M."/>
            <person name="Feng L."/>
            <person name="Vaughn J.N."/>
            <person name="Grimwood J."/>
            <person name="Jenkins J."/>
            <person name="Barry K."/>
            <person name="Lindquist E."/>
            <person name="Hellsten U."/>
            <person name="Deshpande S."/>
            <person name="Wang X."/>
            <person name="Wu X."/>
            <person name="Mitros T."/>
            <person name="Triplett J."/>
            <person name="Yang X."/>
            <person name="Ye C.Y."/>
            <person name="Mauro-Herrera M."/>
            <person name="Wang L."/>
            <person name="Li P."/>
            <person name="Sharma M."/>
            <person name="Sharma R."/>
            <person name="Ronald P.C."/>
            <person name="Panaud O."/>
            <person name="Kellogg E.A."/>
            <person name="Brutnell T.P."/>
            <person name="Doust A.N."/>
            <person name="Tuskan G.A."/>
            <person name="Rokhsar D."/>
            <person name="Devos K.M."/>
        </authorList>
    </citation>
    <scope>NUCLEOTIDE SEQUENCE [LARGE SCALE GENOMIC DNA]</scope>
    <source>
        <strain evidence="2">cv. Yugu1</strain>
    </source>
</reference>
<dbReference type="Gramene" id="KQL29525">
    <property type="protein sequence ID" value="KQL29525"/>
    <property type="gene ID" value="SETIT_020485mg"/>
</dbReference>
<accession>K3Z1R7</accession>
<dbReference type="EMBL" id="AGNK02000282">
    <property type="status" value="NOT_ANNOTATED_CDS"/>
    <property type="molecule type" value="Genomic_DNA"/>
</dbReference>
<sequence length="44" mass="5042">MGKRGMEKRARTLLGLHMQFQTLRLQVPGTMSFDLHTTLLLSLN</sequence>
<organism evidence="1 2">
    <name type="scientific">Setaria italica</name>
    <name type="common">Foxtail millet</name>
    <name type="synonym">Panicum italicum</name>
    <dbReference type="NCBI Taxonomy" id="4555"/>
    <lineage>
        <taxon>Eukaryota</taxon>
        <taxon>Viridiplantae</taxon>
        <taxon>Streptophyta</taxon>
        <taxon>Embryophyta</taxon>
        <taxon>Tracheophyta</taxon>
        <taxon>Spermatophyta</taxon>
        <taxon>Magnoliopsida</taxon>
        <taxon>Liliopsida</taxon>
        <taxon>Poales</taxon>
        <taxon>Poaceae</taxon>
        <taxon>PACMAD clade</taxon>
        <taxon>Panicoideae</taxon>
        <taxon>Panicodae</taxon>
        <taxon>Paniceae</taxon>
        <taxon>Cenchrinae</taxon>
        <taxon>Setaria</taxon>
    </lineage>
</organism>